<dbReference type="EMBL" id="JBEVCJ010000007">
    <property type="protein sequence ID" value="MET1255102.1"/>
    <property type="molecule type" value="Genomic_DNA"/>
</dbReference>
<dbReference type="SMART" id="SM00487">
    <property type="entry name" value="DEXDc"/>
    <property type="match status" value="1"/>
</dbReference>
<keyword evidence="1" id="KW-0067">ATP-binding</keyword>
<proteinExistence type="predicted"/>
<dbReference type="PIRSF" id="PIRSF005496">
    <property type="entry name" value="ATP_hel_hrpB"/>
    <property type="match status" value="1"/>
</dbReference>
<dbReference type="PANTHER" id="PTHR43519:SF1">
    <property type="entry name" value="ATP-DEPENDENT RNA HELICASE HRPB"/>
    <property type="match status" value="1"/>
</dbReference>
<dbReference type="Pfam" id="PF08482">
    <property type="entry name" value="HrpB_C"/>
    <property type="match status" value="1"/>
</dbReference>
<dbReference type="Pfam" id="PF00271">
    <property type="entry name" value="Helicase_C"/>
    <property type="match status" value="1"/>
</dbReference>
<keyword evidence="1" id="KW-0378">Hydrolase</keyword>
<dbReference type="Gene3D" id="1.20.120.1080">
    <property type="match status" value="1"/>
</dbReference>
<dbReference type="NCBIfam" id="TIGR01970">
    <property type="entry name" value="DEAH_box_HrpB"/>
    <property type="match status" value="1"/>
</dbReference>
<evidence type="ECO:0000313" key="2">
    <source>
        <dbReference type="Proteomes" id="UP001548189"/>
    </source>
</evidence>
<keyword evidence="1" id="KW-0547">Nucleotide-binding</keyword>
<dbReference type="InterPro" id="IPR001650">
    <property type="entry name" value="Helicase_C-like"/>
</dbReference>
<dbReference type="InterPro" id="IPR011545">
    <property type="entry name" value="DEAD/DEAH_box_helicase_dom"/>
</dbReference>
<dbReference type="GO" id="GO:0016787">
    <property type="term" value="F:hydrolase activity"/>
    <property type="evidence" value="ECO:0007669"/>
    <property type="project" value="UniProtKB-KW"/>
</dbReference>
<keyword evidence="1" id="KW-0347">Helicase</keyword>
<gene>
    <name evidence="1" type="primary">hrpB</name>
    <name evidence="1" type="ORF">ABVT43_08195</name>
</gene>
<dbReference type="SMART" id="SM00490">
    <property type="entry name" value="HELICc"/>
    <property type="match status" value="1"/>
</dbReference>
<name>A0ABV2BT43_9GAMM</name>
<dbReference type="Proteomes" id="UP001548189">
    <property type="component" value="Unassembled WGS sequence"/>
</dbReference>
<evidence type="ECO:0000313" key="1">
    <source>
        <dbReference type="EMBL" id="MET1255102.1"/>
    </source>
</evidence>
<dbReference type="InterPro" id="IPR027417">
    <property type="entry name" value="P-loop_NTPase"/>
</dbReference>
<dbReference type="EC" id="3.6.4.13" evidence="1"/>
<keyword evidence="2" id="KW-1185">Reference proteome</keyword>
<dbReference type="CDD" id="cd18791">
    <property type="entry name" value="SF2_C_RHA"/>
    <property type="match status" value="1"/>
</dbReference>
<dbReference type="InterPro" id="IPR010225">
    <property type="entry name" value="HrpB"/>
</dbReference>
<dbReference type="InterPro" id="IPR014001">
    <property type="entry name" value="Helicase_ATP-bd"/>
</dbReference>
<sequence>MINFQSIKLPIVSQLAQIKQLLQQHSSLILQAQPGAGKTTLVPLALLDCIPEKQKILLLEPRRLAAKNAAYYMAKLLNQNVGDTVGYRIRHESKVSNNTRIEVITEGILTRMLQTDAELPSVGLIIFDEFHERSIHSDLGLAFAIDVQQALRDDLKLIIMSATIDTQSIAKLLNNAPCVQSEGKIFPVEIIHHPPPSQTSWQSHLCHTIIQIINNDIKLTQSTTLRSSENLLVFLPGVAEIKQVETQLAQQAANQTNIRVTPLYGSLPFNEQQIAILPNANYRKIILTTNLAESSLTIEQVDCVIDSGLVRQSVFDPNTGFDRLVTQKISQASANQRSGRAGRLKAGICFRLWHQHETLRAQSIPEILRTDLMLPVLELSHWGVTDLHQLALLDKPGEANINQAQSILRQFNALDNSDKITAYGIQLLTFGVHPRIAHLLSCSLANECLDIACIIAALLEDNTRKEAINFANLLIDVIEKLHSPKGQAITILKHARNLYQTVKKQAQTAQGKSLCLVRATQQLSQASSILAYAFTDRIAKKRGNGYQLVNGTGAQISSSEHFNATFIVITRLGGSSQPAKIFQAIEIPLPVLEKQFSHLFKTQETVIWDQAKKQVVCEQQCYFGAIQLSVKPLSNTNQHQRQTALLEGIRNNGISILPWDESLSQWCARANLFFKLQQNNFDSDNISTDKILTDAIPTEKSFDFTEPGLIATLDDWLMPYLINIKQLSDITPTLLFNALKAQLTWEKQQSLDRLLPERITLASGTQAKIDYTQGEKPVLAVKLQEMFGEHHSPNIADGQISLIIHLLSPAQRPLQITEDLASFWQNSYQQVKKEMKGKYPKHPWPDNPLKAKATNKTKKMLNQ</sequence>
<dbReference type="InterPro" id="IPR007502">
    <property type="entry name" value="Helicase-assoc_dom"/>
</dbReference>
<dbReference type="Gene3D" id="3.40.50.300">
    <property type="entry name" value="P-loop containing nucleotide triphosphate hydrolases"/>
    <property type="match status" value="2"/>
</dbReference>
<dbReference type="GO" id="GO:0003724">
    <property type="term" value="F:RNA helicase activity"/>
    <property type="evidence" value="ECO:0007669"/>
    <property type="project" value="UniProtKB-EC"/>
</dbReference>
<organism evidence="1 2">
    <name type="scientific">Aliikangiella maris</name>
    <dbReference type="NCBI Taxonomy" id="3162458"/>
    <lineage>
        <taxon>Bacteria</taxon>
        <taxon>Pseudomonadati</taxon>
        <taxon>Pseudomonadota</taxon>
        <taxon>Gammaproteobacteria</taxon>
        <taxon>Oceanospirillales</taxon>
        <taxon>Pleioneaceae</taxon>
        <taxon>Aliikangiella</taxon>
    </lineage>
</organism>
<dbReference type="Pfam" id="PF00270">
    <property type="entry name" value="DEAD"/>
    <property type="match status" value="1"/>
</dbReference>
<reference evidence="1 2" key="1">
    <citation type="submission" date="2024-06" db="EMBL/GenBank/DDBJ databases">
        <authorList>
            <person name="Li F."/>
        </authorList>
    </citation>
    <scope>NUCLEOTIDE SEQUENCE [LARGE SCALE GENOMIC DNA]</scope>
    <source>
        <strain evidence="1 2">GXAS 311</strain>
    </source>
</reference>
<dbReference type="PROSITE" id="PS51194">
    <property type="entry name" value="HELICASE_CTER"/>
    <property type="match status" value="1"/>
</dbReference>
<protein>
    <submittedName>
        <fullName evidence="1">ATP-dependent helicase HrpB</fullName>
        <ecNumber evidence="1">3.6.4.13</ecNumber>
    </submittedName>
</protein>
<dbReference type="PROSITE" id="PS51192">
    <property type="entry name" value="HELICASE_ATP_BIND_1"/>
    <property type="match status" value="1"/>
</dbReference>
<dbReference type="SUPFAM" id="SSF52540">
    <property type="entry name" value="P-loop containing nucleoside triphosphate hydrolases"/>
    <property type="match status" value="1"/>
</dbReference>
<dbReference type="InterPro" id="IPR049614">
    <property type="entry name" value="HrpB_DEXH"/>
</dbReference>
<dbReference type="InterPro" id="IPR013689">
    <property type="entry name" value="RNA_helicase_ATP-dep_HrpB_C"/>
</dbReference>
<accession>A0ABV2BT43</accession>
<dbReference type="PANTHER" id="PTHR43519">
    <property type="entry name" value="ATP-DEPENDENT RNA HELICASE HRPB"/>
    <property type="match status" value="1"/>
</dbReference>
<dbReference type="SMART" id="SM00847">
    <property type="entry name" value="HA2"/>
    <property type="match status" value="1"/>
</dbReference>
<comment type="caution">
    <text evidence="1">The sequence shown here is derived from an EMBL/GenBank/DDBJ whole genome shotgun (WGS) entry which is preliminary data.</text>
</comment>
<dbReference type="CDD" id="cd17990">
    <property type="entry name" value="DEXHc_HrpB"/>
    <property type="match status" value="1"/>
</dbReference>